<dbReference type="GO" id="GO:0010052">
    <property type="term" value="P:guard cell differentiation"/>
    <property type="evidence" value="ECO:0007669"/>
    <property type="project" value="InterPro"/>
</dbReference>
<dbReference type="SMART" id="SM00353">
    <property type="entry name" value="HLH"/>
    <property type="match status" value="1"/>
</dbReference>
<dbReference type="InterPro" id="IPR044283">
    <property type="entry name" value="FAMA/SPEECHLESS/MUTE-like"/>
</dbReference>
<organism evidence="8 9">
    <name type="scientific">Mucuna pruriens</name>
    <name type="common">Velvet bean</name>
    <name type="synonym">Dolichos pruriens</name>
    <dbReference type="NCBI Taxonomy" id="157652"/>
    <lineage>
        <taxon>Eukaryota</taxon>
        <taxon>Viridiplantae</taxon>
        <taxon>Streptophyta</taxon>
        <taxon>Embryophyta</taxon>
        <taxon>Tracheophyta</taxon>
        <taxon>Spermatophyta</taxon>
        <taxon>Magnoliopsida</taxon>
        <taxon>eudicotyledons</taxon>
        <taxon>Gunneridae</taxon>
        <taxon>Pentapetalae</taxon>
        <taxon>rosids</taxon>
        <taxon>fabids</taxon>
        <taxon>Fabales</taxon>
        <taxon>Fabaceae</taxon>
        <taxon>Papilionoideae</taxon>
        <taxon>50 kb inversion clade</taxon>
        <taxon>NPAAA clade</taxon>
        <taxon>indigoferoid/millettioid clade</taxon>
        <taxon>Phaseoleae</taxon>
        <taxon>Mucuna</taxon>
    </lineage>
</organism>
<dbReference type="Gene3D" id="4.10.280.10">
    <property type="entry name" value="Helix-loop-helix DNA-binding domain"/>
    <property type="match status" value="1"/>
</dbReference>
<dbReference type="Pfam" id="PF22754">
    <property type="entry name" value="bHLH-TF_ACT-like_plant"/>
    <property type="match status" value="1"/>
</dbReference>
<name>A0A371DYU8_MUCPR</name>
<dbReference type="InterPro" id="IPR036638">
    <property type="entry name" value="HLH_DNA-bd_sf"/>
</dbReference>
<comment type="caution">
    <text evidence="8">The sequence shown here is derived from an EMBL/GenBank/DDBJ whole genome shotgun (WGS) entry which is preliminary data.</text>
</comment>
<dbReference type="GO" id="GO:0005634">
    <property type="term" value="C:nucleus"/>
    <property type="evidence" value="ECO:0007669"/>
    <property type="project" value="UniProtKB-SubCell"/>
</dbReference>
<evidence type="ECO:0000256" key="2">
    <source>
        <dbReference type="ARBA" id="ARBA00023015"/>
    </source>
</evidence>
<sequence length="257" mass="29731">MERESLRITINMSFFHMVESLESPEFIPFKEPNLETLVESCVTHDLPQSNELEDCRHRESKTSTRKRRKRKTKNKEDAEKRRMTHIEMERNRRRQITHHLAVLKSLMPSSYVQRGDHASIIGGAIDFVKELEQLVQSMEAQKRVRNKEEVGSSELFEHDYEEVKCEGEVKAEKNSEAVAVDVTVIQTHVNLKIQCLRRPGQLIKAIVALEDLRLTVLHLNITSSDATVLYSFNLKSNLLSGIKSLYFSDAVLLLHHR</sequence>
<dbReference type="GO" id="GO:0046983">
    <property type="term" value="F:protein dimerization activity"/>
    <property type="evidence" value="ECO:0007669"/>
    <property type="project" value="InterPro"/>
</dbReference>
<feature type="domain" description="BHLH" evidence="7">
    <location>
        <begin position="80"/>
        <end position="131"/>
    </location>
</feature>
<dbReference type="AlphaFoldDB" id="A0A371DYU8"/>
<protein>
    <submittedName>
        <fullName evidence="8">Transcription factor bHLH70</fullName>
    </submittedName>
</protein>
<evidence type="ECO:0000256" key="5">
    <source>
        <dbReference type="ARBA" id="ARBA00023242"/>
    </source>
</evidence>
<dbReference type="InterPro" id="IPR011598">
    <property type="entry name" value="bHLH_dom"/>
</dbReference>
<keyword evidence="4" id="KW-0804">Transcription</keyword>
<evidence type="ECO:0000259" key="7">
    <source>
        <dbReference type="PROSITE" id="PS50888"/>
    </source>
</evidence>
<feature type="region of interest" description="Disordered" evidence="6">
    <location>
        <begin position="55"/>
        <end position="81"/>
    </location>
</feature>
<evidence type="ECO:0000313" key="9">
    <source>
        <dbReference type="Proteomes" id="UP000257109"/>
    </source>
</evidence>
<proteinExistence type="predicted"/>
<evidence type="ECO:0000256" key="4">
    <source>
        <dbReference type="ARBA" id="ARBA00023163"/>
    </source>
</evidence>
<evidence type="ECO:0000256" key="1">
    <source>
        <dbReference type="ARBA" id="ARBA00004123"/>
    </source>
</evidence>
<dbReference type="GO" id="GO:0003700">
    <property type="term" value="F:DNA-binding transcription factor activity"/>
    <property type="evidence" value="ECO:0007669"/>
    <property type="project" value="InterPro"/>
</dbReference>
<dbReference type="EMBL" id="QJKJ01018310">
    <property type="protein sequence ID" value="RDX57703.1"/>
    <property type="molecule type" value="Genomic_DNA"/>
</dbReference>
<dbReference type="PANTHER" id="PTHR46684">
    <property type="entry name" value="TRANSCRIPTION FACTOR FAMA"/>
    <property type="match status" value="1"/>
</dbReference>
<dbReference type="InterPro" id="IPR054502">
    <property type="entry name" value="bHLH-TF_ACT-like_plant"/>
</dbReference>
<feature type="non-terminal residue" evidence="8">
    <location>
        <position position="1"/>
    </location>
</feature>
<dbReference type="OrthoDB" id="1918339at2759"/>
<evidence type="ECO:0000313" key="8">
    <source>
        <dbReference type="EMBL" id="RDX57703.1"/>
    </source>
</evidence>
<feature type="compositionally biased region" description="Basic residues" evidence="6">
    <location>
        <begin position="63"/>
        <end position="73"/>
    </location>
</feature>
<gene>
    <name evidence="8" type="primary">BHLH70</name>
    <name evidence="8" type="ORF">CR513_63034</name>
</gene>
<accession>A0A371DYU8</accession>
<dbReference type="Proteomes" id="UP000257109">
    <property type="component" value="Unassembled WGS sequence"/>
</dbReference>
<dbReference type="GO" id="GO:0045893">
    <property type="term" value="P:positive regulation of DNA-templated transcription"/>
    <property type="evidence" value="ECO:0007669"/>
    <property type="project" value="TreeGrafter"/>
</dbReference>
<reference evidence="8" key="1">
    <citation type="submission" date="2018-05" db="EMBL/GenBank/DDBJ databases">
        <title>Draft genome of Mucuna pruriens seed.</title>
        <authorList>
            <person name="Nnadi N.E."/>
            <person name="Vos R."/>
            <person name="Hasami M.H."/>
            <person name="Devisetty U.K."/>
            <person name="Aguiy J.C."/>
        </authorList>
    </citation>
    <scope>NUCLEOTIDE SEQUENCE [LARGE SCALE GENOMIC DNA]</scope>
    <source>
        <strain evidence="8">JCA_2017</strain>
    </source>
</reference>
<keyword evidence="2" id="KW-0805">Transcription regulation</keyword>
<evidence type="ECO:0000256" key="6">
    <source>
        <dbReference type="SAM" id="MobiDB-lite"/>
    </source>
</evidence>
<evidence type="ECO:0000256" key="3">
    <source>
        <dbReference type="ARBA" id="ARBA00023125"/>
    </source>
</evidence>
<dbReference type="PROSITE" id="PS50888">
    <property type="entry name" value="BHLH"/>
    <property type="match status" value="1"/>
</dbReference>
<comment type="subcellular location">
    <subcellularLocation>
        <location evidence="1">Nucleus</location>
    </subcellularLocation>
</comment>
<keyword evidence="3" id="KW-0238">DNA-binding</keyword>
<keyword evidence="9" id="KW-1185">Reference proteome</keyword>
<dbReference type="GO" id="GO:0003677">
    <property type="term" value="F:DNA binding"/>
    <property type="evidence" value="ECO:0007669"/>
    <property type="project" value="UniProtKB-KW"/>
</dbReference>
<dbReference type="PANTHER" id="PTHR46684:SF16">
    <property type="entry name" value="TRANSCRIPTION FACTOR BHLH67-LIKE ISOFORM X2"/>
    <property type="match status" value="1"/>
</dbReference>
<dbReference type="Pfam" id="PF00010">
    <property type="entry name" value="HLH"/>
    <property type="match status" value="1"/>
</dbReference>
<keyword evidence="5" id="KW-0539">Nucleus</keyword>
<dbReference type="SUPFAM" id="SSF47459">
    <property type="entry name" value="HLH, helix-loop-helix DNA-binding domain"/>
    <property type="match status" value="1"/>
</dbReference>
<dbReference type="STRING" id="157652.A0A371DYU8"/>